<sequence>MSRRTSPQVQTMTQTNAPPLWAADILKQASAEALNLYNKGIGGNVYQGERHAGLSETTQNALQGLENAASQYNNSALNEWLKAPTKSAQNLSDMAAGNWVGNNSKFNNALSNALNKTSDIVNQSMAGAGRYGSGAHTGVLTDELGALATQATAQQYNQDINHMLNANQMIDRSMQNQVNAANNFYQGQSNAQSNALKGGMVQDANQQHALDVEREKWLEQDNQAWNQLERLLKLGTKAAGNYGTKTGESITMPSITKDPLHDAQRVLGLLKGIIGLSDVKVKENIVLVGKKNGYPLYEFNYKGNSQRYRGVLAQDLIHLNPDAVYMNIKTHLLHVNYNTIGFGLEKVKKPKKKFFAFFSSFFSWFGVSQKGQIL</sequence>
<dbReference type="Proteomes" id="UP000009101">
    <property type="component" value="Chromosome"/>
</dbReference>
<protein>
    <recommendedName>
        <fullName evidence="3">Phage protein</fullName>
    </recommendedName>
</protein>
<dbReference type="AlphaFoldDB" id="E6YJ06"/>
<evidence type="ECO:0008006" key="3">
    <source>
        <dbReference type="Google" id="ProtNLM"/>
    </source>
</evidence>
<gene>
    <name evidence="1" type="ordered locus">BARCL_1172</name>
</gene>
<dbReference type="STRING" id="696125.BARCL_1172"/>
<dbReference type="OrthoDB" id="7988809at2"/>
<proteinExistence type="predicted"/>
<evidence type="ECO:0000313" key="1">
    <source>
        <dbReference type="EMBL" id="CBI76844.1"/>
    </source>
</evidence>
<dbReference type="HOGENOM" id="CLU_067753_0_0_5"/>
<dbReference type="RefSeq" id="WP_013545467.1">
    <property type="nucleotide sequence ID" value="NC_014932.1"/>
</dbReference>
<reference evidence="1 2" key="2">
    <citation type="journal article" date="2011" name="PLoS Genet.">
        <title>Parallel evolution of a type IV secretion system in radiating lineages of the host-restricted bacterial pathogen Bartonella.</title>
        <authorList>
            <person name="Engel P."/>
            <person name="Salzburger W."/>
            <person name="Liesch M."/>
            <person name="Chang C.C."/>
            <person name="Maruyama S."/>
            <person name="Lanz C."/>
            <person name="Calteau A."/>
            <person name="Lajus A."/>
            <person name="Medigue C."/>
            <person name="Schuster S.C."/>
            <person name="Dehio C."/>
        </authorList>
    </citation>
    <scope>NUCLEOTIDE SEQUENCE [LARGE SCALE GENOMIC DNA]</scope>
    <source>
        <strain evidence="2">CIP 104772 / 73</strain>
    </source>
</reference>
<dbReference type="EMBL" id="FN645454">
    <property type="protein sequence ID" value="CBI76844.1"/>
    <property type="molecule type" value="Genomic_DNA"/>
</dbReference>
<dbReference type="eggNOG" id="ENOG5033J9I">
    <property type="taxonomic scope" value="Bacteria"/>
</dbReference>
<accession>E6YJ06</accession>
<keyword evidence="2" id="KW-1185">Reference proteome</keyword>
<dbReference type="KEGG" id="bcd:BARCL_1172"/>
<name>E6YJ06_BARC7</name>
<evidence type="ECO:0000313" key="2">
    <source>
        <dbReference type="Proteomes" id="UP000009101"/>
    </source>
</evidence>
<organism evidence="1 2">
    <name type="scientific">Bartonella clarridgeiae (strain CCUG 45776 / CIP 104772 / 73)</name>
    <dbReference type="NCBI Taxonomy" id="696125"/>
    <lineage>
        <taxon>Bacteria</taxon>
        <taxon>Pseudomonadati</taxon>
        <taxon>Pseudomonadota</taxon>
        <taxon>Alphaproteobacteria</taxon>
        <taxon>Hyphomicrobiales</taxon>
        <taxon>Bartonellaceae</taxon>
        <taxon>Bartonella</taxon>
    </lineage>
</organism>
<reference evidence="2" key="1">
    <citation type="submission" date="2009-11" db="EMBL/GenBank/DDBJ databases">
        <title>Genome sequencing of Bartonella species and comparative genomics.</title>
        <authorList>
            <person name="Engel P."/>
            <person name="Salzburger W."/>
            <person name="Marius L."/>
            <person name="Chao-Chin C."/>
            <person name="Soichi M."/>
            <person name="Christa L."/>
            <person name="Alexandra C."/>
            <person name="Aurelie L."/>
            <person name="Claudine M."/>
            <person name="Stephan S.C."/>
            <person name="Christoph D."/>
        </authorList>
    </citation>
    <scope>NUCLEOTIDE SEQUENCE [LARGE SCALE GENOMIC DNA]</scope>
    <source>
        <strain evidence="2">CIP 104772 / 73</strain>
    </source>
</reference>